<protein>
    <submittedName>
        <fullName evidence="1">Uncharacterized protein</fullName>
    </submittedName>
</protein>
<reference evidence="2" key="1">
    <citation type="journal article" date="2023" name="Nat. Plants">
        <title>Single-cell RNA sequencing provides a high-resolution roadmap for understanding the multicellular compartmentation of specialized metabolism.</title>
        <authorList>
            <person name="Sun S."/>
            <person name="Shen X."/>
            <person name="Li Y."/>
            <person name="Li Y."/>
            <person name="Wang S."/>
            <person name="Li R."/>
            <person name="Zhang H."/>
            <person name="Shen G."/>
            <person name="Guo B."/>
            <person name="Wei J."/>
            <person name="Xu J."/>
            <person name="St-Pierre B."/>
            <person name="Chen S."/>
            <person name="Sun C."/>
        </authorList>
    </citation>
    <scope>NUCLEOTIDE SEQUENCE [LARGE SCALE GENOMIC DNA]</scope>
</reference>
<comment type="caution">
    <text evidence="1">The sequence shown here is derived from an EMBL/GenBank/DDBJ whole genome shotgun (WGS) entry which is preliminary data.</text>
</comment>
<name>A0ACC0AT03_CATRO</name>
<evidence type="ECO:0000313" key="2">
    <source>
        <dbReference type="Proteomes" id="UP001060085"/>
    </source>
</evidence>
<sequence length="288" mass="33160">MKRNENGQKQSENDENEADDTHEENLLPEVGQPTTENRSWSHKPSLNRNLLAMFMPLKKNDKLVPFNPELERTLRVARNTLQLEMVYLILAVNKNVPDIYPQNISGLWGPPPPFPYEATPQNEPAPGKANLEEFMAKFISTTDNWMDIIEAAQRNQEASIRNLEKQKGQLVNIISERTVRNTHKKHRSELERAVNGISMNVDEEITIERKHMIIQERDCSAEETSIKKDEASKKLKEKENHLVPKMNASLMKWMLVRHIKKKKPKKYSTFCGSGGAIDASKRSNFYTP</sequence>
<evidence type="ECO:0000313" key="1">
    <source>
        <dbReference type="EMBL" id="KAI5664014.1"/>
    </source>
</evidence>
<dbReference type="EMBL" id="CM044705">
    <property type="protein sequence ID" value="KAI5664014.1"/>
    <property type="molecule type" value="Genomic_DNA"/>
</dbReference>
<organism evidence="1 2">
    <name type="scientific">Catharanthus roseus</name>
    <name type="common">Madagascar periwinkle</name>
    <name type="synonym">Vinca rosea</name>
    <dbReference type="NCBI Taxonomy" id="4058"/>
    <lineage>
        <taxon>Eukaryota</taxon>
        <taxon>Viridiplantae</taxon>
        <taxon>Streptophyta</taxon>
        <taxon>Embryophyta</taxon>
        <taxon>Tracheophyta</taxon>
        <taxon>Spermatophyta</taxon>
        <taxon>Magnoliopsida</taxon>
        <taxon>eudicotyledons</taxon>
        <taxon>Gunneridae</taxon>
        <taxon>Pentapetalae</taxon>
        <taxon>asterids</taxon>
        <taxon>lamiids</taxon>
        <taxon>Gentianales</taxon>
        <taxon>Apocynaceae</taxon>
        <taxon>Rauvolfioideae</taxon>
        <taxon>Vinceae</taxon>
        <taxon>Catharanthinae</taxon>
        <taxon>Catharanthus</taxon>
    </lineage>
</organism>
<keyword evidence="2" id="KW-1185">Reference proteome</keyword>
<gene>
    <name evidence="1" type="ORF">M9H77_23337</name>
</gene>
<proteinExistence type="predicted"/>
<dbReference type="Proteomes" id="UP001060085">
    <property type="component" value="Linkage Group LG05"/>
</dbReference>
<accession>A0ACC0AT03</accession>